<dbReference type="SUPFAM" id="SSF54495">
    <property type="entry name" value="UBC-like"/>
    <property type="match status" value="1"/>
</dbReference>
<gene>
    <name evidence="8" type="ordered locus">Ecym_2091</name>
</gene>
<dbReference type="CDD" id="cd23822">
    <property type="entry name" value="RWD_ScYIH1-like"/>
    <property type="match status" value="1"/>
</dbReference>
<evidence type="ECO:0000256" key="1">
    <source>
        <dbReference type="ARBA" id="ARBA00004496"/>
    </source>
</evidence>
<evidence type="ECO:0000256" key="3">
    <source>
        <dbReference type="ARBA" id="ARBA00022490"/>
    </source>
</evidence>
<evidence type="ECO:0000313" key="9">
    <source>
        <dbReference type="Proteomes" id="UP000006790"/>
    </source>
</evidence>
<dbReference type="InterPro" id="IPR036956">
    <property type="entry name" value="Impact_N_sf"/>
</dbReference>
<evidence type="ECO:0000256" key="6">
    <source>
        <dbReference type="ARBA" id="ARBA00023016"/>
    </source>
</evidence>
<dbReference type="Pfam" id="PF05773">
    <property type="entry name" value="RWD"/>
    <property type="match status" value="1"/>
</dbReference>
<dbReference type="GO" id="GO:0005737">
    <property type="term" value="C:cytoplasm"/>
    <property type="evidence" value="ECO:0007669"/>
    <property type="project" value="UniProtKB-SubCell"/>
</dbReference>
<name>G8JPJ5_ERECY</name>
<keyword evidence="5" id="KW-0810">Translation regulation</keyword>
<evidence type="ECO:0000256" key="4">
    <source>
        <dbReference type="ARBA" id="ARBA00022491"/>
    </source>
</evidence>
<dbReference type="EMBL" id="CP002498">
    <property type="protein sequence ID" value="AET37844.1"/>
    <property type="molecule type" value="Genomic_DNA"/>
</dbReference>
<dbReference type="InParanoid" id="G8JPJ5"/>
<dbReference type="SMART" id="SM00591">
    <property type="entry name" value="RWD"/>
    <property type="match status" value="1"/>
</dbReference>
<dbReference type="GO" id="GO:0043022">
    <property type="term" value="F:ribosome binding"/>
    <property type="evidence" value="ECO:0007669"/>
    <property type="project" value="EnsemblFungi"/>
</dbReference>
<evidence type="ECO:0000313" key="8">
    <source>
        <dbReference type="EMBL" id="AET37844.1"/>
    </source>
</evidence>
<keyword evidence="9" id="KW-1185">Reference proteome</keyword>
<protein>
    <recommendedName>
        <fullName evidence="7">RWD domain-containing protein</fullName>
    </recommendedName>
</protein>
<evidence type="ECO:0000259" key="7">
    <source>
        <dbReference type="PROSITE" id="PS50908"/>
    </source>
</evidence>
<dbReference type="GO" id="GO:0004860">
    <property type="term" value="F:protein kinase inhibitor activity"/>
    <property type="evidence" value="ECO:0007669"/>
    <property type="project" value="EnsemblFungi"/>
</dbReference>
<dbReference type="InterPro" id="IPR001498">
    <property type="entry name" value="Impact_N"/>
</dbReference>
<accession>G8JPJ5</accession>
<dbReference type="PROSITE" id="PS50908">
    <property type="entry name" value="RWD"/>
    <property type="match status" value="1"/>
</dbReference>
<proteinExistence type="inferred from homology"/>
<keyword evidence="4" id="KW-0678">Repressor</keyword>
<dbReference type="RefSeq" id="XP_003644661.1">
    <property type="nucleotide sequence ID" value="XM_003644613.1"/>
</dbReference>
<feature type="domain" description="RWD" evidence="7">
    <location>
        <begin position="9"/>
        <end position="109"/>
    </location>
</feature>
<organism evidence="8 9">
    <name type="scientific">Eremothecium cymbalariae (strain CBS 270.75 / DBVPG 7215 / KCTC 17166 / NRRL Y-17582)</name>
    <name type="common">Yeast</name>
    <dbReference type="NCBI Taxonomy" id="931890"/>
    <lineage>
        <taxon>Eukaryota</taxon>
        <taxon>Fungi</taxon>
        <taxon>Dikarya</taxon>
        <taxon>Ascomycota</taxon>
        <taxon>Saccharomycotina</taxon>
        <taxon>Saccharomycetes</taxon>
        <taxon>Saccharomycetales</taxon>
        <taxon>Saccharomycetaceae</taxon>
        <taxon>Eremothecium</taxon>
    </lineage>
</organism>
<dbReference type="Gene3D" id="3.10.110.10">
    <property type="entry name" value="Ubiquitin Conjugating Enzyme"/>
    <property type="match status" value="1"/>
</dbReference>
<reference evidence="9" key="1">
    <citation type="journal article" date="2012" name="G3 (Bethesda)">
        <title>Pichia sorbitophila, an interspecies yeast hybrid reveals early steps of genome resolution following polyploidization.</title>
        <authorList>
            <person name="Leh Louis V."/>
            <person name="Despons L."/>
            <person name="Friedrich A."/>
            <person name="Martin T."/>
            <person name="Durrens P."/>
            <person name="Casaregola S."/>
            <person name="Neuveglise C."/>
            <person name="Fairhead C."/>
            <person name="Marck C."/>
            <person name="Cruz J.A."/>
            <person name="Straub M.L."/>
            <person name="Kugler V."/>
            <person name="Sacerdot C."/>
            <person name="Uzunov Z."/>
            <person name="Thierry A."/>
            <person name="Weiss S."/>
            <person name="Bleykasten C."/>
            <person name="De Montigny J."/>
            <person name="Jacques N."/>
            <person name="Jung P."/>
            <person name="Lemaire M."/>
            <person name="Mallet S."/>
            <person name="Morel G."/>
            <person name="Richard G.F."/>
            <person name="Sarkar A."/>
            <person name="Savel G."/>
            <person name="Schacherer J."/>
            <person name="Seret M.L."/>
            <person name="Talla E."/>
            <person name="Samson G."/>
            <person name="Jubin C."/>
            <person name="Poulain J."/>
            <person name="Vacherie B."/>
            <person name="Barbe V."/>
            <person name="Pelletier E."/>
            <person name="Sherman D.J."/>
            <person name="Westhof E."/>
            <person name="Weissenbach J."/>
            <person name="Baret P.V."/>
            <person name="Wincker P."/>
            <person name="Gaillardin C."/>
            <person name="Dujon B."/>
            <person name="Souciet J.L."/>
        </authorList>
    </citation>
    <scope>NUCLEOTIDE SEQUENCE [LARGE SCALE GENOMIC DNA]</scope>
    <source>
        <strain evidence="9">CBS 270.75 / DBVPG 7215 / KCTC 17166 / NRRL Y-17582</strain>
    </source>
</reference>
<dbReference type="InterPro" id="IPR020568">
    <property type="entry name" value="Ribosomal_Su5_D2-typ_SF"/>
</dbReference>
<keyword evidence="3" id="KW-0963">Cytoplasm</keyword>
<dbReference type="InterPro" id="IPR023582">
    <property type="entry name" value="Impact"/>
</dbReference>
<dbReference type="GO" id="GO:0034198">
    <property type="term" value="P:cellular response to amino acid starvation"/>
    <property type="evidence" value="ECO:0007669"/>
    <property type="project" value="EnsemblFungi"/>
</dbReference>
<dbReference type="Gene3D" id="3.30.230.30">
    <property type="entry name" value="Impact, N-terminal domain"/>
    <property type="match status" value="1"/>
</dbReference>
<dbReference type="OMA" id="HLMQVMD"/>
<keyword evidence="6" id="KW-0346">Stress response</keyword>
<comment type="similarity">
    <text evidence="2">Belongs to the IMPACT family.</text>
</comment>
<evidence type="ECO:0000256" key="5">
    <source>
        <dbReference type="ARBA" id="ARBA00022845"/>
    </source>
</evidence>
<dbReference type="KEGG" id="erc:Ecym_2091"/>
<dbReference type="FunCoup" id="G8JPJ5">
    <property type="interactions" value="389"/>
</dbReference>
<sequence>MSEVEELDEELAAIEAIYPNHVNRINDTRVAISVPQHDDVSIQMTFPTAYPAQEPPNILEVSVTNERARCYDKKYLKSLFEEVMGSVYHQGSVCVFDFLTELDGILYVEEQAIEDKEPENNEDQTELHLDPFAGWIQSEPVTDRASTFIAFAAHVNSEEEAFKKLDLLKTDRRIMKATHVMAAWRIQGSGGITYQDSDDDGETAAGGRMLHLLTIMDAWNVIVAVSRWFGGIRLGPDRFKHINSTTREAIVRGGFVNESKSGGSSAVKQGKKK</sequence>
<dbReference type="Pfam" id="PF01205">
    <property type="entry name" value="Impact_N"/>
    <property type="match status" value="1"/>
</dbReference>
<dbReference type="GO" id="GO:0003785">
    <property type="term" value="F:actin monomer binding"/>
    <property type="evidence" value="ECO:0007669"/>
    <property type="project" value="EnsemblFungi"/>
</dbReference>
<evidence type="ECO:0000256" key="2">
    <source>
        <dbReference type="ARBA" id="ARBA00007665"/>
    </source>
</evidence>
<dbReference type="PANTHER" id="PTHR16301">
    <property type="entry name" value="IMPACT-RELATED"/>
    <property type="match status" value="1"/>
</dbReference>
<dbReference type="eggNOG" id="KOG3299">
    <property type="taxonomic scope" value="Eukaryota"/>
</dbReference>
<dbReference type="InterPro" id="IPR006575">
    <property type="entry name" value="RWD_dom"/>
</dbReference>
<comment type="subcellular location">
    <subcellularLocation>
        <location evidence="1">Cytoplasm</location>
    </subcellularLocation>
</comment>
<dbReference type="HOGENOM" id="CLU_045276_0_1_1"/>
<dbReference type="GO" id="GO:0031333">
    <property type="term" value="P:negative regulation of protein-containing complex assembly"/>
    <property type="evidence" value="ECO:0007669"/>
    <property type="project" value="EnsemblFungi"/>
</dbReference>
<dbReference type="GeneID" id="11472999"/>
<dbReference type="GO" id="GO:0006446">
    <property type="term" value="P:regulation of translational initiation"/>
    <property type="evidence" value="ECO:0007669"/>
    <property type="project" value="TreeGrafter"/>
</dbReference>
<dbReference type="OrthoDB" id="69641at2759"/>
<dbReference type="AlphaFoldDB" id="G8JPJ5"/>
<dbReference type="PANTHER" id="PTHR16301:SF25">
    <property type="entry name" value="PROTEIN IMPACT"/>
    <property type="match status" value="1"/>
</dbReference>
<dbReference type="STRING" id="931890.G8JPJ5"/>
<dbReference type="GO" id="GO:0140469">
    <property type="term" value="P:GCN2-mediated signaling"/>
    <property type="evidence" value="ECO:0007669"/>
    <property type="project" value="EnsemblFungi"/>
</dbReference>
<dbReference type="InterPro" id="IPR016135">
    <property type="entry name" value="UBQ-conjugating_enzyme/RWD"/>
</dbReference>
<dbReference type="Proteomes" id="UP000006790">
    <property type="component" value="Chromosome 2"/>
</dbReference>
<dbReference type="SUPFAM" id="SSF54211">
    <property type="entry name" value="Ribosomal protein S5 domain 2-like"/>
    <property type="match status" value="1"/>
</dbReference>